<accession>A0AAD3D6K7</accession>
<keyword evidence="2 4" id="KW-0863">Zinc-finger</keyword>
<keyword evidence="1" id="KW-0479">Metal-binding</keyword>
<evidence type="ECO:0000256" key="2">
    <source>
        <dbReference type="ARBA" id="ARBA00022771"/>
    </source>
</evidence>
<dbReference type="InterPro" id="IPR002893">
    <property type="entry name" value="Znf_MYND"/>
</dbReference>
<dbReference type="PANTHER" id="PTHR46758">
    <property type="entry name" value="MYND DOMAIN-CONTAINING"/>
    <property type="match status" value="1"/>
</dbReference>
<evidence type="ECO:0000256" key="5">
    <source>
        <dbReference type="SAM" id="MobiDB-lite"/>
    </source>
</evidence>
<dbReference type="SUPFAM" id="SSF144232">
    <property type="entry name" value="HIT/MYND zinc finger-like"/>
    <property type="match status" value="1"/>
</dbReference>
<dbReference type="Gene3D" id="6.10.140.2220">
    <property type="match status" value="1"/>
</dbReference>
<evidence type="ECO:0000313" key="8">
    <source>
        <dbReference type="Proteomes" id="UP001054902"/>
    </source>
</evidence>
<name>A0AAD3D6K7_9STRA</name>
<feature type="region of interest" description="Disordered" evidence="5">
    <location>
        <begin position="39"/>
        <end position="97"/>
    </location>
</feature>
<gene>
    <name evidence="7" type="ORF">CTEN210_15240</name>
</gene>
<evidence type="ECO:0000256" key="4">
    <source>
        <dbReference type="PROSITE-ProRule" id="PRU00134"/>
    </source>
</evidence>
<protein>
    <recommendedName>
        <fullName evidence="6">MYND-type domain-containing protein</fullName>
    </recommendedName>
</protein>
<dbReference type="EMBL" id="BLLK01000062">
    <property type="protein sequence ID" value="GFH58764.1"/>
    <property type="molecule type" value="Genomic_DNA"/>
</dbReference>
<sequence length="515" mass="57545">MYTFSKQVLSRVFHTFIPNSKDTSENRQEHNPDVMLESDDANQNQELGATNRVTPALSRKRTRDGLVTPLLSFSPSPTADSTRMTHNAAPSKTGNKRVRLDPSVLNKIPVLKAKLDSSLSSNPSSSSSAITTHASGTLLDIIPQEVLQTNVFSYLTSAKDYYSLQLTNKKINYISNRSNILEKVDLNAGLDTNVNCILNLLNTPHQEVRDCISIADENIQSNLRKVNKEGKGSILYNIHEPADALKRLYKYAKAGNLQATYMTGMIISYCHGDALGVTILRQNASKGCNRSAYTLGLILRDCNKSESESFLRQAVENNYLPACQELLSSARVKELFGDLDHVTLQRFFDPIALNRLLGRAYLNSTGVRRVSTSHCWNPCCGRWALKATQNNSRRPTLQFPGKYLPPIEKNLERDLFRLVDKSGKESQDEDVSWRAYAQKCFGVDDSCVGVESGSSSSGSDEISDDCVARVKSENSLRVSRMKMCSSCRRAKYCSKLCQVYDWRSGQHKVECQYLT</sequence>
<feature type="domain" description="MYND-type" evidence="6">
    <location>
        <begin position="466"/>
        <end position="511"/>
    </location>
</feature>
<dbReference type="GO" id="GO:0008270">
    <property type="term" value="F:zinc ion binding"/>
    <property type="evidence" value="ECO:0007669"/>
    <property type="project" value="UniProtKB-KW"/>
</dbReference>
<dbReference type="PANTHER" id="PTHR46758:SF2">
    <property type="entry name" value="OJ1485_B09.11 PROTEIN"/>
    <property type="match status" value="1"/>
</dbReference>
<reference evidence="7 8" key="1">
    <citation type="journal article" date="2021" name="Sci. Rep.">
        <title>The genome of the diatom Chaetoceros tenuissimus carries an ancient integrated fragment of an extant virus.</title>
        <authorList>
            <person name="Hongo Y."/>
            <person name="Kimura K."/>
            <person name="Takaki Y."/>
            <person name="Yoshida Y."/>
            <person name="Baba S."/>
            <person name="Kobayashi G."/>
            <person name="Nagasaki K."/>
            <person name="Hano T."/>
            <person name="Tomaru Y."/>
        </authorList>
    </citation>
    <scope>NUCLEOTIDE SEQUENCE [LARGE SCALE GENOMIC DNA]</scope>
    <source>
        <strain evidence="7 8">NIES-3715</strain>
    </source>
</reference>
<dbReference type="AlphaFoldDB" id="A0AAD3D6K7"/>
<evidence type="ECO:0000256" key="1">
    <source>
        <dbReference type="ARBA" id="ARBA00022723"/>
    </source>
</evidence>
<evidence type="ECO:0000256" key="3">
    <source>
        <dbReference type="ARBA" id="ARBA00022833"/>
    </source>
</evidence>
<feature type="compositionally biased region" description="Polar residues" evidence="5">
    <location>
        <begin position="71"/>
        <end position="93"/>
    </location>
</feature>
<evidence type="ECO:0000313" key="7">
    <source>
        <dbReference type="EMBL" id="GFH58764.1"/>
    </source>
</evidence>
<comment type="caution">
    <text evidence="7">The sequence shown here is derived from an EMBL/GenBank/DDBJ whole genome shotgun (WGS) entry which is preliminary data.</text>
</comment>
<dbReference type="InterPro" id="IPR044508">
    <property type="entry name" value="At5g50450/At1g67340-like"/>
</dbReference>
<organism evidence="7 8">
    <name type="scientific">Chaetoceros tenuissimus</name>
    <dbReference type="NCBI Taxonomy" id="426638"/>
    <lineage>
        <taxon>Eukaryota</taxon>
        <taxon>Sar</taxon>
        <taxon>Stramenopiles</taxon>
        <taxon>Ochrophyta</taxon>
        <taxon>Bacillariophyta</taxon>
        <taxon>Coscinodiscophyceae</taxon>
        <taxon>Chaetocerotophycidae</taxon>
        <taxon>Chaetocerotales</taxon>
        <taxon>Chaetocerotaceae</taxon>
        <taxon>Chaetoceros</taxon>
    </lineage>
</organism>
<feature type="compositionally biased region" description="Polar residues" evidence="5">
    <location>
        <begin position="41"/>
        <end position="53"/>
    </location>
</feature>
<keyword evidence="8" id="KW-1185">Reference proteome</keyword>
<evidence type="ECO:0000259" key="6">
    <source>
        <dbReference type="PROSITE" id="PS50865"/>
    </source>
</evidence>
<dbReference type="Pfam" id="PF01753">
    <property type="entry name" value="zf-MYND"/>
    <property type="match status" value="1"/>
</dbReference>
<keyword evidence="3" id="KW-0862">Zinc</keyword>
<dbReference type="InterPro" id="IPR011990">
    <property type="entry name" value="TPR-like_helical_dom_sf"/>
</dbReference>
<dbReference type="Proteomes" id="UP001054902">
    <property type="component" value="Unassembled WGS sequence"/>
</dbReference>
<proteinExistence type="predicted"/>
<dbReference type="PROSITE" id="PS50865">
    <property type="entry name" value="ZF_MYND_2"/>
    <property type="match status" value="1"/>
</dbReference>
<dbReference type="Gene3D" id="1.25.40.10">
    <property type="entry name" value="Tetratricopeptide repeat domain"/>
    <property type="match status" value="1"/>
</dbReference>